<evidence type="ECO:0000313" key="6">
    <source>
        <dbReference type="EMBL" id="MCF2525995.1"/>
    </source>
</evidence>
<dbReference type="Proteomes" id="UP001165378">
    <property type="component" value="Unassembled WGS sequence"/>
</dbReference>
<dbReference type="PANTHER" id="PTHR30055:SF234">
    <property type="entry name" value="HTH-TYPE TRANSCRIPTIONAL REGULATOR BETI"/>
    <property type="match status" value="1"/>
</dbReference>
<keyword evidence="1" id="KW-0805">Transcription regulation</keyword>
<evidence type="ECO:0000256" key="1">
    <source>
        <dbReference type="ARBA" id="ARBA00023015"/>
    </source>
</evidence>
<comment type="caution">
    <text evidence="6">The sequence shown here is derived from an EMBL/GenBank/DDBJ whole genome shotgun (WGS) entry which is preliminary data.</text>
</comment>
<accession>A0AA41PVA0</accession>
<keyword evidence="7" id="KW-1185">Reference proteome</keyword>
<dbReference type="EMBL" id="JAKFHA010000001">
    <property type="protein sequence ID" value="MCF2525995.1"/>
    <property type="molecule type" value="Genomic_DNA"/>
</dbReference>
<dbReference type="InterPro" id="IPR050109">
    <property type="entry name" value="HTH-type_TetR-like_transc_reg"/>
</dbReference>
<dbReference type="RefSeq" id="WP_235050060.1">
    <property type="nucleotide sequence ID" value="NZ_JAKFHA010000001.1"/>
</dbReference>
<evidence type="ECO:0000313" key="7">
    <source>
        <dbReference type="Proteomes" id="UP001165378"/>
    </source>
</evidence>
<dbReference type="PRINTS" id="PR00455">
    <property type="entry name" value="HTHTETR"/>
</dbReference>
<feature type="DNA-binding region" description="H-T-H motif" evidence="4">
    <location>
        <begin position="38"/>
        <end position="57"/>
    </location>
</feature>
<dbReference type="Gene3D" id="1.10.357.10">
    <property type="entry name" value="Tetracycline Repressor, domain 2"/>
    <property type="match status" value="1"/>
</dbReference>
<organism evidence="6 7">
    <name type="scientific">Yinghuangia soli</name>
    <dbReference type="NCBI Taxonomy" id="2908204"/>
    <lineage>
        <taxon>Bacteria</taxon>
        <taxon>Bacillati</taxon>
        <taxon>Actinomycetota</taxon>
        <taxon>Actinomycetes</taxon>
        <taxon>Kitasatosporales</taxon>
        <taxon>Streptomycetaceae</taxon>
        <taxon>Yinghuangia</taxon>
    </lineage>
</organism>
<gene>
    <name evidence="6" type="ORF">LZ495_01980</name>
</gene>
<dbReference type="Pfam" id="PF00440">
    <property type="entry name" value="TetR_N"/>
    <property type="match status" value="1"/>
</dbReference>
<dbReference type="AlphaFoldDB" id="A0AA41PVA0"/>
<evidence type="ECO:0000256" key="4">
    <source>
        <dbReference type="PROSITE-ProRule" id="PRU00335"/>
    </source>
</evidence>
<name>A0AA41PVA0_9ACTN</name>
<dbReference type="InterPro" id="IPR009057">
    <property type="entry name" value="Homeodomain-like_sf"/>
</dbReference>
<evidence type="ECO:0000259" key="5">
    <source>
        <dbReference type="PROSITE" id="PS50977"/>
    </source>
</evidence>
<keyword evidence="2 4" id="KW-0238">DNA-binding</keyword>
<dbReference type="PANTHER" id="PTHR30055">
    <property type="entry name" value="HTH-TYPE TRANSCRIPTIONAL REGULATOR RUTR"/>
    <property type="match status" value="1"/>
</dbReference>
<evidence type="ECO:0000256" key="2">
    <source>
        <dbReference type="ARBA" id="ARBA00023125"/>
    </source>
</evidence>
<dbReference type="PROSITE" id="PS50977">
    <property type="entry name" value="HTH_TETR_2"/>
    <property type="match status" value="1"/>
</dbReference>
<sequence>MGTTDKPRVPNGATAATRARLLAEAERLFLAQGYEKVSVRAVNAAAGMNPAAVHYHFGSKEALVVALLQQRLGPLWAGDLQALTERCASGWTPTPAELADIIVRPFDALSRTADGRMLLHLLARVVLGNDRLPWDDPWFEHRPWRELLAAMRPDLDARAVRDRWRLAFALLLHTYGEPLAPADRIGAVPPPDAREVAAFVAAGLDAPAAPAASAPERPPAER</sequence>
<dbReference type="GO" id="GO:0003700">
    <property type="term" value="F:DNA-binding transcription factor activity"/>
    <property type="evidence" value="ECO:0007669"/>
    <property type="project" value="TreeGrafter"/>
</dbReference>
<dbReference type="SUPFAM" id="SSF46689">
    <property type="entry name" value="Homeodomain-like"/>
    <property type="match status" value="1"/>
</dbReference>
<feature type="domain" description="HTH tetR-type" evidence="5">
    <location>
        <begin position="15"/>
        <end position="75"/>
    </location>
</feature>
<dbReference type="GO" id="GO:0000976">
    <property type="term" value="F:transcription cis-regulatory region binding"/>
    <property type="evidence" value="ECO:0007669"/>
    <property type="project" value="TreeGrafter"/>
</dbReference>
<evidence type="ECO:0000256" key="3">
    <source>
        <dbReference type="ARBA" id="ARBA00023163"/>
    </source>
</evidence>
<reference evidence="6" key="1">
    <citation type="submission" date="2022-01" db="EMBL/GenBank/DDBJ databases">
        <title>Genome-Based Taxonomic Classification of the Phylum Actinobacteria.</title>
        <authorList>
            <person name="Gao Y."/>
        </authorList>
    </citation>
    <scope>NUCLEOTIDE SEQUENCE</scope>
    <source>
        <strain evidence="6">KLBMP 8922</strain>
    </source>
</reference>
<proteinExistence type="predicted"/>
<keyword evidence="3" id="KW-0804">Transcription</keyword>
<protein>
    <submittedName>
        <fullName evidence="6">TetR/AcrR family transcriptional regulator</fullName>
    </submittedName>
</protein>
<dbReference type="InterPro" id="IPR001647">
    <property type="entry name" value="HTH_TetR"/>
</dbReference>